<keyword evidence="3 6" id="KW-0812">Transmembrane</keyword>
<dbReference type="InterPro" id="IPR004345">
    <property type="entry name" value="TB2_DP1_HVA22"/>
</dbReference>
<dbReference type="PANTHER" id="PTHR12300:SF161">
    <property type="entry name" value="RECEPTOR EXPRESSION-ENHANCING PROTEIN"/>
    <property type="match status" value="1"/>
</dbReference>
<protein>
    <recommendedName>
        <fullName evidence="6">Protein YOP1</fullName>
    </recommendedName>
</protein>
<dbReference type="AlphaFoldDB" id="A0A0F7SNJ8"/>
<dbReference type="Pfam" id="PF03134">
    <property type="entry name" value="TB2_DP1_HVA22"/>
    <property type="match status" value="1"/>
</dbReference>
<comment type="subcellular location">
    <subcellularLocation>
        <location evidence="1 6">Membrane</location>
        <topology evidence="1 6">Multi-pass membrane protein</topology>
    </subcellularLocation>
</comment>
<evidence type="ECO:0000256" key="5">
    <source>
        <dbReference type="ARBA" id="ARBA00023136"/>
    </source>
</evidence>
<evidence type="ECO:0000256" key="2">
    <source>
        <dbReference type="ARBA" id="ARBA00008573"/>
    </source>
</evidence>
<reference evidence="7" key="1">
    <citation type="submission" date="2014-08" db="EMBL/GenBank/DDBJ databases">
        <authorList>
            <person name="Sharma Rahul"/>
            <person name="Thines Marco"/>
        </authorList>
    </citation>
    <scope>NUCLEOTIDE SEQUENCE</scope>
</reference>
<evidence type="ECO:0000256" key="1">
    <source>
        <dbReference type="ARBA" id="ARBA00004141"/>
    </source>
</evidence>
<dbReference type="GO" id="GO:0016020">
    <property type="term" value="C:membrane"/>
    <property type="evidence" value="ECO:0007669"/>
    <property type="project" value="UniProtKB-SubCell"/>
</dbReference>
<evidence type="ECO:0000313" key="7">
    <source>
        <dbReference type="EMBL" id="CED82254.1"/>
    </source>
</evidence>
<evidence type="ECO:0000256" key="6">
    <source>
        <dbReference type="RuleBase" id="RU362006"/>
    </source>
</evidence>
<evidence type="ECO:0000256" key="3">
    <source>
        <dbReference type="ARBA" id="ARBA00022692"/>
    </source>
</evidence>
<feature type="transmembrane region" description="Helical" evidence="6">
    <location>
        <begin position="133"/>
        <end position="150"/>
    </location>
</feature>
<proteinExistence type="inferred from homology"/>
<comment type="caution">
    <text evidence="6">Lacks conserved residue(s) required for the propagation of feature annotation.</text>
</comment>
<sequence>MSAQQKPQAGLQAVLNHPVVRQVQQTVNVQLAGLDKELSKYKVANDLEARTNVPKAISFIGLFGVFVTLIFFNLFGLAQPISTLVGYVLPAYLSVKALESPSENDDKQWLTYWVSFSTLTLVESLFLRLVMYYIPFYFVFKTTFLIWLQLPATRGAEILYHQVIFPFVIRNGRSRNFASGYQPTSTANIHRTE</sequence>
<name>A0A0F7SNJ8_PHARH</name>
<keyword evidence="5 6" id="KW-0472">Membrane</keyword>
<evidence type="ECO:0000256" key="4">
    <source>
        <dbReference type="ARBA" id="ARBA00022989"/>
    </source>
</evidence>
<comment type="similarity">
    <text evidence="2 6">Belongs to the DP1 family.</text>
</comment>
<feature type="transmembrane region" description="Helical" evidence="6">
    <location>
        <begin position="56"/>
        <end position="75"/>
    </location>
</feature>
<accession>A0A0F7SNJ8</accession>
<organism evidence="7">
    <name type="scientific">Phaffia rhodozyma</name>
    <name type="common">Yeast</name>
    <name type="synonym">Xanthophyllomyces dendrorhous</name>
    <dbReference type="NCBI Taxonomy" id="264483"/>
    <lineage>
        <taxon>Eukaryota</taxon>
        <taxon>Fungi</taxon>
        <taxon>Dikarya</taxon>
        <taxon>Basidiomycota</taxon>
        <taxon>Agaricomycotina</taxon>
        <taxon>Tremellomycetes</taxon>
        <taxon>Cystofilobasidiales</taxon>
        <taxon>Mrakiaceae</taxon>
        <taxon>Phaffia</taxon>
    </lineage>
</organism>
<dbReference type="PANTHER" id="PTHR12300">
    <property type="entry name" value="HVA22-LIKE PROTEINS"/>
    <property type="match status" value="1"/>
</dbReference>
<dbReference type="EMBL" id="LN483124">
    <property type="protein sequence ID" value="CED82254.1"/>
    <property type="molecule type" value="Genomic_DNA"/>
</dbReference>
<keyword evidence="4 6" id="KW-1133">Transmembrane helix</keyword>